<dbReference type="EMBL" id="JAGFBS010000012">
    <property type="protein sequence ID" value="KAG6376360.1"/>
    <property type="molecule type" value="Genomic_DNA"/>
</dbReference>
<dbReference type="AlphaFoldDB" id="A0A8I2YQ28"/>
<evidence type="ECO:0000313" key="1">
    <source>
        <dbReference type="EMBL" id="KAG6376360.1"/>
    </source>
</evidence>
<proteinExistence type="predicted"/>
<comment type="caution">
    <text evidence="1">The sequence shown here is derived from an EMBL/GenBank/DDBJ whole genome shotgun (WGS) entry which is preliminary data.</text>
</comment>
<dbReference type="OrthoDB" id="20273at2759"/>
<organism evidence="1 2">
    <name type="scientific">Boletus reticuloceps</name>
    <dbReference type="NCBI Taxonomy" id="495285"/>
    <lineage>
        <taxon>Eukaryota</taxon>
        <taxon>Fungi</taxon>
        <taxon>Dikarya</taxon>
        <taxon>Basidiomycota</taxon>
        <taxon>Agaricomycotina</taxon>
        <taxon>Agaricomycetes</taxon>
        <taxon>Agaricomycetidae</taxon>
        <taxon>Boletales</taxon>
        <taxon>Boletineae</taxon>
        <taxon>Boletaceae</taxon>
        <taxon>Boletoideae</taxon>
        <taxon>Boletus</taxon>
    </lineage>
</organism>
<evidence type="ECO:0000313" key="2">
    <source>
        <dbReference type="Proteomes" id="UP000683000"/>
    </source>
</evidence>
<sequence>MYAFIKEFSFRLTEYAQIYYPIGHTLIGSGQENDVTFHSHSTTNFTFPFSIEYTTTMSSSAQIITDLVSKCGISGGTASDITVDYDITASRSGCMRNLHNLITFSFTSWLCVCFSSLSRQRSATLPASRAL</sequence>
<keyword evidence="2" id="KW-1185">Reference proteome</keyword>
<reference evidence="1" key="1">
    <citation type="submission" date="2021-03" db="EMBL/GenBank/DDBJ databases">
        <title>Evolutionary innovations through gain and loss of genes in the ectomycorrhizal Boletales.</title>
        <authorList>
            <person name="Wu G."/>
            <person name="Miyauchi S."/>
            <person name="Morin E."/>
            <person name="Yang Z.-L."/>
            <person name="Xu J."/>
            <person name="Martin F.M."/>
        </authorList>
    </citation>
    <scope>NUCLEOTIDE SEQUENCE</scope>
    <source>
        <strain evidence="1">BR01</strain>
    </source>
</reference>
<protein>
    <submittedName>
        <fullName evidence="1">Uncharacterized protein</fullName>
    </submittedName>
</protein>
<gene>
    <name evidence="1" type="ORF">JVT61DRAFT_2344</name>
</gene>
<dbReference type="Proteomes" id="UP000683000">
    <property type="component" value="Unassembled WGS sequence"/>
</dbReference>
<accession>A0A8I2YQ28</accession>
<name>A0A8I2YQ28_9AGAM</name>